<evidence type="ECO:0000313" key="2">
    <source>
        <dbReference type="Proteomes" id="UP000184368"/>
    </source>
</evidence>
<keyword evidence="2" id="KW-1185">Reference proteome</keyword>
<gene>
    <name evidence="1" type="ORF">SAMN05444008_108128</name>
</gene>
<proteinExistence type="predicted"/>
<dbReference type="RefSeq" id="WP_073043380.1">
    <property type="nucleotide sequence ID" value="NZ_FQUO01000008.1"/>
</dbReference>
<organism evidence="1 2">
    <name type="scientific">Cnuella takakiae</name>
    <dbReference type="NCBI Taxonomy" id="1302690"/>
    <lineage>
        <taxon>Bacteria</taxon>
        <taxon>Pseudomonadati</taxon>
        <taxon>Bacteroidota</taxon>
        <taxon>Chitinophagia</taxon>
        <taxon>Chitinophagales</taxon>
        <taxon>Chitinophagaceae</taxon>
        <taxon>Cnuella</taxon>
    </lineage>
</organism>
<accession>A0A1M5BWW0</accession>
<dbReference type="AlphaFoldDB" id="A0A1M5BWW0"/>
<name>A0A1M5BWW0_9BACT</name>
<dbReference type="Proteomes" id="UP000184368">
    <property type="component" value="Unassembled WGS sequence"/>
</dbReference>
<dbReference type="EMBL" id="FQUO01000008">
    <property type="protein sequence ID" value="SHF46905.1"/>
    <property type="molecule type" value="Genomic_DNA"/>
</dbReference>
<sequence>MDIRTSTHADNQRLVIALTGDPQFLVDIRYEPEKHSLRVIQGGSRRLFFYEADTFFPSRGILLNEYGLVVGKLQMRSSEKGLIQLDDTRVSVLDEPGKGWVELQVQGLSEPVFWHYDSAHTQVAVHSDPILFRSVLLVLAWSVGVAVLQQQA</sequence>
<reference evidence="1 2" key="1">
    <citation type="submission" date="2016-11" db="EMBL/GenBank/DDBJ databases">
        <authorList>
            <person name="Jaros S."/>
            <person name="Januszkiewicz K."/>
            <person name="Wedrychowicz H."/>
        </authorList>
    </citation>
    <scope>NUCLEOTIDE SEQUENCE [LARGE SCALE GENOMIC DNA]</scope>
    <source>
        <strain evidence="1 2">DSM 26897</strain>
    </source>
</reference>
<evidence type="ECO:0000313" key="1">
    <source>
        <dbReference type="EMBL" id="SHF46905.1"/>
    </source>
</evidence>
<protein>
    <submittedName>
        <fullName evidence="1">Uncharacterized protein</fullName>
    </submittedName>
</protein>